<name>A0AAE7X0R9_9CAUD</name>
<sequence>MVLVFNDSTLGTSVLRVLVYGGCMKTLELVSFNIGVPGIEDEIVLESLAAGLSILIERHKVLGASFTDTFMQEHARLTIGDHICELIGEHDDLLFSRVYDAVIDQLEIILATYWLEMEEFTMRVDKITDIMTFWYPGLIRLCVNENEINANGNSELHLS</sequence>
<organism evidence="1 2">
    <name type="scientific">Erwinia phage AH04</name>
    <dbReference type="NCBI Taxonomy" id="2869569"/>
    <lineage>
        <taxon>Viruses</taxon>
        <taxon>Duplodnaviria</taxon>
        <taxon>Heunggongvirae</taxon>
        <taxon>Uroviricota</taxon>
        <taxon>Caudoviricetes</taxon>
        <taxon>Chimalliviridae</taxon>
        <taxon>Meadowvirus</taxon>
        <taxon>Meadowvirus AH04</taxon>
    </lineage>
</organism>
<proteinExistence type="predicted"/>
<dbReference type="Proteomes" id="UP000827517">
    <property type="component" value="Segment"/>
</dbReference>
<reference evidence="1" key="1">
    <citation type="submission" date="2021-07" db="EMBL/GenBank/DDBJ databases">
        <authorList>
            <person name="Roth S.J."/>
            <person name="Krukonis G.P."/>
            <person name="Delesalle V.A."/>
        </authorList>
    </citation>
    <scope>NUCLEOTIDE SEQUENCE</scope>
</reference>
<dbReference type="EMBL" id="MZ501267">
    <property type="protein sequence ID" value="QZA70571.1"/>
    <property type="molecule type" value="Genomic_DNA"/>
</dbReference>
<gene>
    <name evidence="1" type="primary">88</name>
    <name evidence="1" type="ORF">AH04_88</name>
</gene>
<evidence type="ECO:0000313" key="1">
    <source>
        <dbReference type="EMBL" id="QZA70571.1"/>
    </source>
</evidence>
<keyword evidence="2" id="KW-1185">Reference proteome</keyword>
<dbReference type="GeneID" id="77943976"/>
<dbReference type="RefSeq" id="YP_010667842.1">
    <property type="nucleotide sequence ID" value="NC_070952.1"/>
</dbReference>
<evidence type="ECO:0000313" key="2">
    <source>
        <dbReference type="Proteomes" id="UP000827517"/>
    </source>
</evidence>
<protein>
    <submittedName>
        <fullName evidence="1">Uncharacterized protein</fullName>
    </submittedName>
</protein>
<dbReference type="KEGG" id="vg:77943976"/>
<accession>A0AAE7X0R9</accession>